<name>A0A4Z0VCA7_9BACT</name>
<dbReference type="GeneID" id="82149990"/>
<comment type="caution">
    <text evidence="4">The sequence shown here is derived from an EMBL/GenBank/DDBJ whole genome shotgun (WGS) entry which is preliminary data.</text>
</comment>
<evidence type="ECO:0000313" key="5">
    <source>
        <dbReference type="Proteomes" id="UP000297635"/>
    </source>
</evidence>
<organism evidence="4 5">
    <name type="scientific">Duncaniella freteri</name>
    <dbReference type="NCBI Taxonomy" id="2530391"/>
    <lineage>
        <taxon>Bacteria</taxon>
        <taxon>Pseudomonadati</taxon>
        <taxon>Bacteroidota</taxon>
        <taxon>Bacteroidia</taxon>
        <taxon>Bacteroidales</taxon>
        <taxon>Muribaculaceae</taxon>
        <taxon>Duncaniella</taxon>
    </lineage>
</organism>
<reference evidence="4 5" key="1">
    <citation type="submission" date="2019-02" db="EMBL/GenBank/DDBJ databases">
        <title>Isolation and identification of novel species under the genus Muribaculum.</title>
        <authorList>
            <person name="Miyake S."/>
            <person name="Ding Y."/>
            <person name="Low A."/>
            <person name="Soh M."/>
            <person name="Seedorf H."/>
        </authorList>
    </citation>
    <scope>NUCLEOTIDE SEQUENCE [LARGE SCALE GENOMIC DNA]</scope>
    <source>
        <strain evidence="4 5">TLL-A3</strain>
    </source>
</reference>
<evidence type="ECO:0000256" key="2">
    <source>
        <dbReference type="ARBA" id="ARBA00022803"/>
    </source>
</evidence>
<gene>
    <name evidence="4" type="ORF">EZ315_09330</name>
</gene>
<accession>A0A4Z0VCA7</accession>
<feature type="repeat" description="TPR" evidence="3">
    <location>
        <begin position="76"/>
        <end position="109"/>
    </location>
</feature>
<sequence length="491" mass="56446">MGMNVYSNREEILERINAMTADDRDAEVVDYLMSFPEEELTDELKGLLARAYNNTGEYEKALPLLVETESYGRETANWNFRMGYSLYFLGDYEGSLKYFSQALEIEPDDEDTKWFIAQCNINMPFRQRVVDFWKWFSENSADIEEMLAGRNDGRGSLSDLMAEGMSIIGEDVYYNIGGDRELTFCVEGNTECYYLYPYLVDNMPLELKDRWTVHSCQHPSDISGFTFRMYDKDIPMTEILVRADYDAESSAFDLCYHHPALAELDEAKSINAFYVILQHAIGEGAVYNYVYDVRQSDSTDGMYPIGELSSGMKNMLENNGKEYHTEPELNWCTYRCEPKEDSEKLREEIICGNSRFMLLNRQYMEGDMQCYRDLALKGASAMFLMITIPDGWGIKEFMDMRYTIEDRIESMFGNSDTPGLLLGGAMGNKDIAYIDVLLFDGPGFLRHLNDPLVMDDLLRCGDGSVMDSSVYAKGFCQNDPMVELRKRDRMG</sequence>
<protein>
    <submittedName>
        <fullName evidence="4">Tetratricopeptide repeat protein</fullName>
    </submittedName>
</protein>
<dbReference type="AlphaFoldDB" id="A0A4Z0VCA7"/>
<dbReference type="Pfam" id="PF07719">
    <property type="entry name" value="TPR_2"/>
    <property type="match status" value="1"/>
</dbReference>
<keyword evidence="5" id="KW-1185">Reference proteome</keyword>
<dbReference type="EMBL" id="SJSA01000001">
    <property type="protein sequence ID" value="TGG40852.1"/>
    <property type="molecule type" value="Genomic_DNA"/>
</dbReference>
<dbReference type="PROSITE" id="PS50005">
    <property type="entry name" value="TPR"/>
    <property type="match status" value="1"/>
</dbReference>
<proteinExistence type="predicted"/>
<evidence type="ECO:0000256" key="3">
    <source>
        <dbReference type="PROSITE-ProRule" id="PRU00339"/>
    </source>
</evidence>
<evidence type="ECO:0000313" key="4">
    <source>
        <dbReference type="EMBL" id="TGG40852.1"/>
    </source>
</evidence>
<dbReference type="RefSeq" id="WP_135471809.1">
    <property type="nucleotide sequence ID" value="NZ_CASGTF010000032.1"/>
</dbReference>
<dbReference type="InterPro" id="IPR011990">
    <property type="entry name" value="TPR-like_helical_dom_sf"/>
</dbReference>
<dbReference type="InterPro" id="IPR019734">
    <property type="entry name" value="TPR_rpt"/>
</dbReference>
<dbReference type="Proteomes" id="UP000297635">
    <property type="component" value="Unassembled WGS sequence"/>
</dbReference>
<dbReference type="Gene3D" id="1.25.40.10">
    <property type="entry name" value="Tetratricopeptide repeat domain"/>
    <property type="match status" value="1"/>
</dbReference>
<keyword evidence="2 3" id="KW-0802">TPR repeat</keyword>
<keyword evidence="1" id="KW-0677">Repeat</keyword>
<dbReference type="SUPFAM" id="SSF48452">
    <property type="entry name" value="TPR-like"/>
    <property type="match status" value="1"/>
</dbReference>
<dbReference type="InterPro" id="IPR013105">
    <property type="entry name" value="TPR_2"/>
</dbReference>
<dbReference type="SMART" id="SM00028">
    <property type="entry name" value="TPR"/>
    <property type="match status" value="1"/>
</dbReference>
<evidence type="ECO:0000256" key="1">
    <source>
        <dbReference type="ARBA" id="ARBA00022737"/>
    </source>
</evidence>